<accession>A0ABU0H4F7</accession>
<protein>
    <submittedName>
        <fullName evidence="1">RNase H-like nuclease</fullName>
    </submittedName>
</protein>
<comment type="caution">
    <text evidence="1">The sequence shown here is derived from an EMBL/GenBank/DDBJ whole genome shotgun (WGS) entry which is preliminary data.</text>
</comment>
<evidence type="ECO:0000313" key="2">
    <source>
        <dbReference type="Proteomes" id="UP001241603"/>
    </source>
</evidence>
<gene>
    <name evidence="1" type="ORF">QO014_001581</name>
</gene>
<dbReference type="Pfam" id="PF04250">
    <property type="entry name" value="DUF429"/>
    <property type="match status" value="1"/>
</dbReference>
<reference evidence="1 2" key="1">
    <citation type="submission" date="2023-07" db="EMBL/GenBank/DDBJ databases">
        <title>Genomic Encyclopedia of Type Strains, Phase IV (KMG-IV): sequencing the most valuable type-strain genomes for metagenomic binning, comparative biology and taxonomic classification.</title>
        <authorList>
            <person name="Goeker M."/>
        </authorList>
    </citation>
    <scope>NUCLEOTIDE SEQUENCE [LARGE SCALE GENOMIC DNA]</scope>
    <source>
        <strain evidence="1 2">B6-8</strain>
    </source>
</reference>
<dbReference type="InterPro" id="IPR007362">
    <property type="entry name" value="DUF429"/>
</dbReference>
<sequence>MTSAGRLAGVDGCPSGWIVVAIAAEGPLDPTVAIATSFKAVMDEDTAIIAVDMPIGLPDSIGPTGRGPEQRVRPLLGGRQSSVFAVPSRAAVFTEDYRAACDVAAATSTPPRMVAKQCYHLFPKMREIDALMTPAAESRIYEVHPELAFWRLNDDHALALPKKVKGRPDPAGLDERRAILVRHGFDAGFLARAPRGAGADDLLDAAANALIARRIASGLAEPFPREPQRDGRGLRMAIWA</sequence>
<keyword evidence="2" id="KW-1185">Reference proteome</keyword>
<proteinExistence type="predicted"/>
<dbReference type="EMBL" id="JAUSVO010000002">
    <property type="protein sequence ID" value="MDQ0437196.1"/>
    <property type="molecule type" value="Genomic_DNA"/>
</dbReference>
<organism evidence="1 2">
    <name type="scientific">Kaistia dalseonensis</name>
    <dbReference type="NCBI Taxonomy" id="410840"/>
    <lineage>
        <taxon>Bacteria</taxon>
        <taxon>Pseudomonadati</taxon>
        <taxon>Pseudomonadota</taxon>
        <taxon>Alphaproteobacteria</taxon>
        <taxon>Hyphomicrobiales</taxon>
        <taxon>Kaistiaceae</taxon>
        <taxon>Kaistia</taxon>
    </lineage>
</organism>
<dbReference type="RefSeq" id="WP_266348128.1">
    <property type="nucleotide sequence ID" value="NZ_JAPKNG010000002.1"/>
</dbReference>
<evidence type="ECO:0000313" key="1">
    <source>
        <dbReference type="EMBL" id="MDQ0437196.1"/>
    </source>
</evidence>
<name>A0ABU0H4F7_9HYPH</name>
<dbReference type="Proteomes" id="UP001241603">
    <property type="component" value="Unassembled WGS sequence"/>
</dbReference>